<feature type="transmembrane region" description="Helical" evidence="1">
    <location>
        <begin position="336"/>
        <end position="358"/>
    </location>
</feature>
<keyword evidence="4" id="KW-1185">Reference proteome</keyword>
<keyword evidence="1" id="KW-1133">Transmembrane helix</keyword>
<dbReference type="GO" id="GO:0016746">
    <property type="term" value="F:acyltransferase activity"/>
    <property type="evidence" value="ECO:0007669"/>
    <property type="project" value="UniProtKB-KW"/>
</dbReference>
<feature type="domain" description="Acyltransferase 3" evidence="2">
    <location>
        <begin position="11"/>
        <end position="356"/>
    </location>
</feature>
<feature type="transmembrane region" description="Helical" evidence="1">
    <location>
        <begin position="163"/>
        <end position="184"/>
    </location>
</feature>
<dbReference type="InterPro" id="IPR002656">
    <property type="entry name" value="Acyl_transf_3_dom"/>
</dbReference>
<keyword evidence="3" id="KW-0808">Transferase</keyword>
<keyword evidence="1" id="KW-0472">Membrane</keyword>
<feature type="transmembrane region" description="Helical" evidence="1">
    <location>
        <begin position="20"/>
        <end position="38"/>
    </location>
</feature>
<dbReference type="PANTHER" id="PTHR23028:SF131">
    <property type="entry name" value="BLR2367 PROTEIN"/>
    <property type="match status" value="1"/>
</dbReference>
<name>A0ABS2F053_9ACTN</name>
<dbReference type="EMBL" id="JACSNQ010000001">
    <property type="protein sequence ID" value="MBM6773963.1"/>
    <property type="molecule type" value="Genomic_DNA"/>
</dbReference>
<evidence type="ECO:0000313" key="3">
    <source>
        <dbReference type="EMBL" id="MBM6773963.1"/>
    </source>
</evidence>
<keyword evidence="3" id="KW-0012">Acyltransferase</keyword>
<comment type="caution">
    <text evidence="3">The sequence shown here is derived from an EMBL/GenBank/DDBJ whole genome shotgun (WGS) entry which is preliminary data.</text>
</comment>
<proteinExistence type="predicted"/>
<dbReference type="Proteomes" id="UP000712527">
    <property type="component" value="Unassembled WGS sequence"/>
</dbReference>
<feature type="transmembrane region" description="Helical" evidence="1">
    <location>
        <begin position="305"/>
        <end position="324"/>
    </location>
</feature>
<sequence length="392" mass="41732">MSEAQKTSERIHSLDGLRGVASLAVLLLHVAMMLELWGPDGPYPLVPGTPAVVVFFVLSGVVLSLGPLARLRSGRAYDWLAYYPRRVVRLCAPLFVAIALGVLAGYVAWHMGSMSRSATAIDFPGGPERVVHDLLMQFDLLFFVSDDTRTIFGEPLVRVDSPVWSMGWELWFSLTLPLAIACLTRVRRDGAAALAILAGIFVSYWCGYFPLRLCLTFWLGVIVAKHLPELSRVRLAPAAELAALLAALGAIELAQASAAGLLGPLDALASAALSTLMNVACAGLVVLAVTDGIMRRALSTRPARFLGSVSFSLYLTHAIVIGGLEAVLPRLGVTAPLVQAGAAVVVSLAFGTLFWRVVERPSIGLSRRVGASLAAPSVTRPGEKSKQGEKNV</sequence>
<feature type="transmembrane region" description="Helical" evidence="1">
    <location>
        <begin position="90"/>
        <end position="109"/>
    </location>
</feature>
<evidence type="ECO:0000313" key="4">
    <source>
        <dbReference type="Proteomes" id="UP000712527"/>
    </source>
</evidence>
<gene>
    <name evidence="3" type="ORF">H9X80_00075</name>
</gene>
<dbReference type="Pfam" id="PF01757">
    <property type="entry name" value="Acyl_transf_3"/>
    <property type="match status" value="1"/>
</dbReference>
<accession>A0ABS2F053</accession>
<feature type="transmembrane region" description="Helical" evidence="1">
    <location>
        <begin position="271"/>
        <end position="293"/>
    </location>
</feature>
<keyword evidence="1" id="KW-0812">Transmembrane</keyword>
<reference evidence="3 4" key="1">
    <citation type="journal article" date="2021" name="Sci. Rep.">
        <title>The distribution of antibiotic resistance genes in chicken gut microbiota commensals.</title>
        <authorList>
            <person name="Juricova H."/>
            <person name="Matiasovicova J."/>
            <person name="Kubasova T."/>
            <person name="Cejkova D."/>
            <person name="Rychlik I."/>
        </authorList>
    </citation>
    <scope>NUCLEOTIDE SEQUENCE [LARGE SCALE GENOMIC DNA]</scope>
    <source>
        <strain evidence="3 4">An794</strain>
    </source>
</reference>
<protein>
    <submittedName>
        <fullName evidence="3">Acyltransferase</fullName>
    </submittedName>
</protein>
<dbReference type="InterPro" id="IPR050879">
    <property type="entry name" value="Acyltransferase_3"/>
</dbReference>
<dbReference type="PANTHER" id="PTHR23028">
    <property type="entry name" value="ACETYLTRANSFERASE"/>
    <property type="match status" value="1"/>
</dbReference>
<evidence type="ECO:0000256" key="1">
    <source>
        <dbReference type="SAM" id="Phobius"/>
    </source>
</evidence>
<evidence type="ECO:0000259" key="2">
    <source>
        <dbReference type="Pfam" id="PF01757"/>
    </source>
</evidence>
<organism evidence="3 4">
    <name type="scientific">Olsenella profusa</name>
    <dbReference type="NCBI Taxonomy" id="138595"/>
    <lineage>
        <taxon>Bacteria</taxon>
        <taxon>Bacillati</taxon>
        <taxon>Actinomycetota</taxon>
        <taxon>Coriobacteriia</taxon>
        <taxon>Coriobacteriales</taxon>
        <taxon>Atopobiaceae</taxon>
        <taxon>Olsenella</taxon>
    </lineage>
</organism>
<feature type="transmembrane region" description="Helical" evidence="1">
    <location>
        <begin position="50"/>
        <end position="69"/>
    </location>
</feature>
<feature type="transmembrane region" description="Helical" evidence="1">
    <location>
        <begin position="191"/>
        <end position="211"/>
    </location>
</feature>
<dbReference type="RefSeq" id="WP_204792317.1">
    <property type="nucleotide sequence ID" value="NZ_JACSNQ010000001.1"/>
</dbReference>